<protein>
    <submittedName>
        <fullName evidence="8">Multicopper oxidase family protein</fullName>
    </submittedName>
</protein>
<comment type="caution">
    <text evidence="8">The sequence shown here is derived from an EMBL/GenBank/DDBJ whole genome shotgun (WGS) entry which is preliminary data.</text>
</comment>
<dbReference type="InterPro" id="IPR002355">
    <property type="entry name" value="Cu_oxidase_Cu_BS"/>
</dbReference>
<organism evidence="8 9">
    <name type="scientific">Borborobacter arsenicus</name>
    <dbReference type="NCBI Taxonomy" id="1851146"/>
    <lineage>
        <taxon>Bacteria</taxon>
        <taxon>Pseudomonadati</taxon>
        <taxon>Pseudomonadota</taxon>
        <taxon>Alphaproteobacteria</taxon>
        <taxon>Hyphomicrobiales</taxon>
        <taxon>Phyllobacteriaceae</taxon>
        <taxon>Borborobacter</taxon>
    </lineage>
</organism>
<feature type="domain" description="Plastocyanin-like" evidence="7">
    <location>
        <begin position="68"/>
        <end position="152"/>
    </location>
</feature>
<dbReference type="AlphaFoldDB" id="A0A432V0K6"/>
<evidence type="ECO:0000313" key="8">
    <source>
        <dbReference type="EMBL" id="RUM95709.1"/>
    </source>
</evidence>
<sequence>MNMITRRQFLASSAACGFASAVPSLIASGAAQAATPTLLRAESRVIEVAGRAAKVYGLVREGGQQGLALWAGDAFRVRLENALDAPTLVHWHGLTPPFGQDGVPDLPQPLLKPGESFDYAFPLETPGTHWMHAHTLQEQQLLAAPLIVSDPAEVGLDEQEVVVLLHDFSFKAPEELLAGLAGSDGSMSGHGGGHGGHGSSASGHGSGGAAMDINDIEYDAYLANDRTLDDPEVFRVDRGGSVRLRIINGATATAFWIDTGGLDGEAIAVDGNPVVPVPGRRFPLGMGQRIDIRLRVPSEDGAWPVLALREGAVQRTGFILATAGGRVERVMSAGGKASTPLDLAFEEQLRASHIPPERPAIRTHPVVLGGTMEGYVWTINGRTWDERLPLQVSAGDRVELAMRNDSMMGHPMHLHGHHFQVVEVNGRRFDGARRDTVWLPPESAVTVAFDASNPGTWAFHCHHLYHMATGMMTVVEYVG</sequence>
<dbReference type="PROSITE" id="PS00079">
    <property type="entry name" value="MULTICOPPER_OXIDASE1"/>
    <property type="match status" value="1"/>
</dbReference>
<feature type="chain" id="PRO_5019217177" evidence="4">
    <location>
        <begin position="34"/>
        <end position="479"/>
    </location>
</feature>
<keyword evidence="4" id="KW-0732">Signal</keyword>
<accession>A0A432V0K6</accession>
<dbReference type="CDD" id="cd13887">
    <property type="entry name" value="CuRO_2_MCO_like_2"/>
    <property type="match status" value="1"/>
</dbReference>
<dbReference type="PANTHER" id="PTHR11709">
    <property type="entry name" value="MULTI-COPPER OXIDASE"/>
    <property type="match status" value="1"/>
</dbReference>
<dbReference type="InterPro" id="IPR011706">
    <property type="entry name" value="Cu-oxidase_C"/>
</dbReference>
<dbReference type="SUPFAM" id="SSF49503">
    <property type="entry name" value="Cupredoxins"/>
    <property type="match status" value="3"/>
</dbReference>
<dbReference type="EMBL" id="RKST01000032">
    <property type="protein sequence ID" value="RUM95709.1"/>
    <property type="molecule type" value="Genomic_DNA"/>
</dbReference>
<dbReference type="RefSeq" id="WP_128628405.1">
    <property type="nucleotide sequence ID" value="NZ_RKST01000032.1"/>
</dbReference>
<feature type="compositionally biased region" description="Gly residues" evidence="3">
    <location>
        <begin position="188"/>
        <end position="208"/>
    </location>
</feature>
<dbReference type="Gene3D" id="2.60.40.420">
    <property type="entry name" value="Cupredoxins - blue copper proteins"/>
    <property type="match status" value="2"/>
</dbReference>
<evidence type="ECO:0000259" key="5">
    <source>
        <dbReference type="Pfam" id="PF00394"/>
    </source>
</evidence>
<evidence type="ECO:0000256" key="3">
    <source>
        <dbReference type="SAM" id="MobiDB-lite"/>
    </source>
</evidence>
<dbReference type="Pfam" id="PF07732">
    <property type="entry name" value="Cu-oxidase_3"/>
    <property type="match status" value="1"/>
</dbReference>
<dbReference type="InterPro" id="IPR001117">
    <property type="entry name" value="Cu-oxidase_2nd"/>
</dbReference>
<dbReference type="Proteomes" id="UP000281647">
    <property type="component" value="Unassembled WGS sequence"/>
</dbReference>
<dbReference type="InterPro" id="IPR008972">
    <property type="entry name" value="Cupredoxin"/>
</dbReference>
<dbReference type="InterPro" id="IPR045087">
    <property type="entry name" value="Cu-oxidase_fam"/>
</dbReference>
<dbReference type="PANTHER" id="PTHR11709:SF2">
    <property type="entry name" value="MULTICOPPER OXIDASE LPR1"/>
    <property type="match status" value="1"/>
</dbReference>
<feature type="domain" description="Plastocyanin-like" evidence="5">
    <location>
        <begin position="217"/>
        <end position="307"/>
    </location>
</feature>
<dbReference type="OrthoDB" id="9757546at2"/>
<gene>
    <name evidence="8" type="ORF">EET67_21525</name>
</gene>
<dbReference type="Pfam" id="PF00394">
    <property type="entry name" value="Cu-oxidase"/>
    <property type="match status" value="1"/>
</dbReference>
<evidence type="ECO:0000259" key="7">
    <source>
        <dbReference type="Pfam" id="PF07732"/>
    </source>
</evidence>
<dbReference type="CDD" id="cd13896">
    <property type="entry name" value="CuRO_3_CopA"/>
    <property type="match status" value="1"/>
</dbReference>
<dbReference type="InterPro" id="IPR006311">
    <property type="entry name" value="TAT_signal"/>
</dbReference>
<dbReference type="PROSITE" id="PS51318">
    <property type="entry name" value="TAT"/>
    <property type="match status" value="1"/>
</dbReference>
<dbReference type="InterPro" id="IPR011707">
    <property type="entry name" value="Cu-oxidase-like_N"/>
</dbReference>
<name>A0A432V0K6_9HYPH</name>
<evidence type="ECO:0000256" key="1">
    <source>
        <dbReference type="ARBA" id="ARBA00022723"/>
    </source>
</evidence>
<feature type="domain" description="Plastocyanin-like" evidence="6">
    <location>
        <begin position="365"/>
        <end position="476"/>
    </location>
</feature>
<evidence type="ECO:0000256" key="2">
    <source>
        <dbReference type="ARBA" id="ARBA00023002"/>
    </source>
</evidence>
<evidence type="ECO:0000313" key="9">
    <source>
        <dbReference type="Proteomes" id="UP000281647"/>
    </source>
</evidence>
<keyword evidence="1" id="KW-0479">Metal-binding</keyword>
<dbReference type="InterPro" id="IPR033138">
    <property type="entry name" value="Cu_oxidase_CS"/>
</dbReference>
<dbReference type="PROSITE" id="PS00080">
    <property type="entry name" value="MULTICOPPER_OXIDASE2"/>
    <property type="match status" value="1"/>
</dbReference>
<keyword evidence="2" id="KW-0560">Oxidoreductase</keyword>
<dbReference type="GO" id="GO:0030288">
    <property type="term" value="C:outer membrane-bounded periplasmic space"/>
    <property type="evidence" value="ECO:0007669"/>
    <property type="project" value="TreeGrafter"/>
</dbReference>
<dbReference type="GO" id="GO:0016491">
    <property type="term" value="F:oxidoreductase activity"/>
    <property type="evidence" value="ECO:0007669"/>
    <property type="project" value="UniProtKB-KW"/>
</dbReference>
<dbReference type="GO" id="GO:0005507">
    <property type="term" value="F:copper ion binding"/>
    <property type="evidence" value="ECO:0007669"/>
    <property type="project" value="InterPro"/>
</dbReference>
<evidence type="ECO:0000256" key="4">
    <source>
        <dbReference type="SAM" id="SignalP"/>
    </source>
</evidence>
<dbReference type="CDD" id="cd13865">
    <property type="entry name" value="CuRO_1_LCC_like_3"/>
    <property type="match status" value="1"/>
</dbReference>
<feature type="region of interest" description="Disordered" evidence="3">
    <location>
        <begin position="181"/>
        <end position="208"/>
    </location>
</feature>
<keyword evidence="9" id="KW-1185">Reference proteome</keyword>
<feature type="signal peptide" evidence="4">
    <location>
        <begin position="1"/>
        <end position="33"/>
    </location>
</feature>
<reference evidence="8 9" key="1">
    <citation type="submission" date="2018-11" db="EMBL/GenBank/DDBJ databases">
        <title>Pseudaminobacter arsenicus sp. nov., an arsenic-resistant bacterium isolated from arsenic-rich aquifers.</title>
        <authorList>
            <person name="Mu Y."/>
        </authorList>
    </citation>
    <scope>NUCLEOTIDE SEQUENCE [LARGE SCALE GENOMIC DNA]</scope>
    <source>
        <strain evidence="8 9">CB3</strain>
    </source>
</reference>
<evidence type="ECO:0000259" key="6">
    <source>
        <dbReference type="Pfam" id="PF07731"/>
    </source>
</evidence>
<proteinExistence type="predicted"/>
<dbReference type="InterPro" id="IPR034279">
    <property type="entry name" value="CuRO_3_CopA"/>
</dbReference>
<dbReference type="Pfam" id="PF07731">
    <property type="entry name" value="Cu-oxidase_2"/>
    <property type="match status" value="1"/>
</dbReference>